<evidence type="ECO:0008006" key="10">
    <source>
        <dbReference type="Google" id="ProtNLM"/>
    </source>
</evidence>
<dbReference type="SUPFAM" id="SSF47598">
    <property type="entry name" value="Ribbon-helix-helix"/>
    <property type="match status" value="1"/>
</dbReference>
<evidence type="ECO:0000313" key="6">
    <source>
        <dbReference type="Proteomes" id="UP000095657"/>
    </source>
</evidence>
<evidence type="ECO:0000313" key="5">
    <source>
        <dbReference type="EMBL" id="KAA5485921.1"/>
    </source>
</evidence>
<organism evidence="2 6">
    <name type="scientific">Bacteroides caccae</name>
    <dbReference type="NCBI Taxonomy" id="47678"/>
    <lineage>
        <taxon>Bacteria</taxon>
        <taxon>Pseudomonadati</taxon>
        <taxon>Bacteroidota</taxon>
        <taxon>Bacteroidia</taxon>
        <taxon>Bacteroidales</taxon>
        <taxon>Bacteroidaceae</taxon>
        <taxon>Bacteroides</taxon>
    </lineage>
</organism>
<evidence type="ECO:0000313" key="3">
    <source>
        <dbReference type="EMBL" id="CUQ49617.1"/>
    </source>
</evidence>
<dbReference type="Proteomes" id="UP000095725">
    <property type="component" value="Unassembled WGS sequence"/>
</dbReference>
<evidence type="ECO:0000313" key="4">
    <source>
        <dbReference type="EMBL" id="KAA5476803.1"/>
    </source>
</evidence>
<evidence type="ECO:0000313" key="2">
    <source>
        <dbReference type="EMBL" id="CUQ21631.1"/>
    </source>
</evidence>
<feature type="region of interest" description="Disordered" evidence="1">
    <location>
        <begin position="1"/>
        <end position="40"/>
    </location>
</feature>
<dbReference type="Proteomes" id="UP000095657">
    <property type="component" value="Unassembled WGS sequence"/>
</dbReference>
<accession>A0A174ULG7</accession>
<evidence type="ECO:0000313" key="9">
    <source>
        <dbReference type="Proteomes" id="UP000491168"/>
    </source>
</evidence>
<dbReference type="EMBL" id="VVYF01000033">
    <property type="protein sequence ID" value="KAA5485921.1"/>
    <property type="molecule type" value="Genomic_DNA"/>
</dbReference>
<evidence type="ECO:0000313" key="8">
    <source>
        <dbReference type="Proteomes" id="UP000427825"/>
    </source>
</evidence>
<reference evidence="6 7" key="1">
    <citation type="submission" date="2015-09" db="EMBL/GenBank/DDBJ databases">
        <authorList>
            <consortium name="Pathogen Informatics"/>
        </authorList>
    </citation>
    <scope>NUCLEOTIDE SEQUENCE [LARGE SCALE GENOMIC DNA]</scope>
    <source>
        <strain evidence="2 6">2789STDY5834880</strain>
        <strain evidence="3 7">2789STDY5834946</strain>
    </source>
</reference>
<dbReference type="InterPro" id="IPR010985">
    <property type="entry name" value="Ribbon_hlx_hlx"/>
</dbReference>
<dbReference type="AlphaFoldDB" id="A0A174ULG7"/>
<dbReference type="EMBL" id="CZBL01000019">
    <property type="protein sequence ID" value="CUQ49617.1"/>
    <property type="molecule type" value="Genomic_DNA"/>
</dbReference>
<proteinExistence type="predicted"/>
<protein>
    <recommendedName>
        <fullName evidence="10">ParG</fullName>
    </recommendedName>
</protein>
<dbReference type="Gene3D" id="1.10.1220.10">
    <property type="entry name" value="Met repressor-like"/>
    <property type="match status" value="1"/>
</dbReference>
<dbReference type="Proteomes" id="UP000427825">
    <property type="component" value="Unassembled WGS sequence"/>
</dbReference>
<dbReference type="RefSeq" id="WP_055173793.1">
    <property type="nucleotide sequence ID" value="NZ_CAXSUM010000024.1"/>
</dbReference>
<dbReference type="EMBL" id="VVYJ01000006">
    <property type="protein sequence ID" value="KAA5476803.1"/>
    <property type="molecule type" value="Genomic_DNA"/>
</dbReference>
<feature type="compositionally biased region" description="Basic and acidic residues" evidence="1">
    <location>
        <begin position="1"/>
        <end position="11"/>
    </location>
</feature>
<sequence length="89" mass="10006">MGKSDLLKEGLKGGLNGLLTPTSTAKKEEKKATGTAAEKQPKEKAVHCNFVIDKSIHTRMKYLAIDKNMSLREIVNEAMKEYLERNEKK</sequence>
<dbReference type="InterPro" id="IPR013321">
    <property type="entry name" value="Arc_rbn_hlx_hlx"/>
</dbReference>
<reference evidence="8 9" key="2">
    <citation type="journal article" date="2019" name="Nat. Med.">
        <title>A library of human gut bacterial isolates paired with longitudinal multiomics data enables mechanistic microbiome research.</title>
        <authorList>
            <person name="Poyet M."/>
            <person name="Groussin M."/>
            <person name="Gibbons S.M."/>
            <person name="Avila-Pacheco J."/>
            <person name="Jiang X."/>
            <person name="Kearney S.M."/>
            <person name="Perrotta A.R."/>
            <person name="Berdy B."/>
            <person name="Zhao S."/>
            <person name="Lieberman T.D."/>
            <person name="Swanson P.K."/>
            <person name="Smith M."/>
            <person name="Roesemann S."/>
            <person name="Alexander J.E."/>
            <person name="Rich S.A."/>
            <person name="Livny J."/>
            <person name="Vlamakis H."/>
            <person name="Clish C."/>
            <person name="Bullock K."/>
            <person name="Deik A."/>
            <person name="Scott J."/>
            <person name="Pierce K.A."/>
            <person name="Xavier R.J."/>
            <person name="Alm E.J."/>
        </authorList>
    </citation>
    <scope>NUCLEOTIDE SEQUENCE [LARGE SCALE GENOMIC DNA]</scope>
    <source>
        <strain evidence="5 9">BIOML-A21</strain>
        <strain evidence="4 8">BIOML-A25</strain>
    </source>
</reference>
<name>A0A174ULG7_9BACE</name>
<dbReference type="GO" id="GO:0006355">
    <property type="term" value="P:regulation of DNA-templated transcription"/>
    <property type="evidence" value="ECO:0007669"/>
    <property type="project" value="InterPro"/>
</dbReference>
<evidence type="ECO:0000313" key="7">
    <source>
        <dbReference type="Proteomes" id="UP000095725"/>
    </source>
</evidence>
<gene>
    <name evidence="2" type="ORF">ERS852494_04334</name>
    <name evidence="3" type="ORF">ERS852558_03844</name>
    <name evidence="5" type="ORF">F2Y35_21710</name>
    <name evidence="4" type="ORF">F2Y39_12775</name>
</gene>
<evidence type="ECO:0000256" key="1">
    <source>
        <dbReference type="SAM" id="MobiDB-lite"/>
    </source>
</evidence>
<dbReference type="Proteomes" id="UP000491168">
    <property type="component" value="Unassembled WGS sequence"/>
</dbReference>
<dbReference type="EMBL" id="CZAI01000017">
    <property type="protein sequence ID" value="CUQ21631.1"/>
    <property type="molecule type" value="Genomic_DNA"/>
</dbReference>
<dbReference type="STRING" id="47678.ERS852494_04334"/>